<proteinExistence type="predicted"/>
<evidence type="ECO:0000313" key="2">
    <source>
        <dbReference type="Proteomes" id="UP001407347"/>
    </source>
</evidence>
<keyword evidence="2" id="KW-1185">Reference proteome</keyword>
<dbReference type="EMBL" id="JAQYXP010000007">
    <property type="protein sequence ID" value="MEN3238785.1"/>
    <property type="molecule type" value="Genomic_DNA"/>
</dbReference>
<reference evidence="1 2" key="1">
    <citation type="journal article" date="2023" name="PLoS ONE">
        <title>Complete genome assembly of Hawai'i environmental nontuberculous mycobacteria reveals unexpected co-isolation with methylobacteria.</title>
        <authorList>
            <person name="Hendrix J."/>
            <person name="Epperson L.E."/>
            <person name="Tong E.I."/>
            <person name="Chan Y.L."/>
            <person name="Hasan N.A."/>
            <person name="Dawrs S.N."/>
            <person name="Norton G.J."/>
            <person name="Virdi R."/>
            <person name="Crooks J.L."/>
            <person name="Chan E.D."/>
            <person name="Honda J.R."/>
            <person name="Strong M."/>
        </authorList>
    </citation>
    <scope>NUCLEOTIDE SEQUENCE [LARGE SCALE GENOMIC DNA]</scope>
    <source>
        <strain evidence="1 2">NJH_HI04-1</strain>
    </source>
</reference>
<evidence type="ECO:0000313" key="1">
    <source>
        <dbReference type="EMBL" id="MEN3238785.1"/>
    </source>
</evidence>
<gene>
    <name evidence="1" type="ORF">PUR29_35695</name>
</gene>
<accession>A0ABV0A6C8</accession>
<dbReference type="RefSeq" id="WP_298963639.1">
    <property type="nucleotide sequence ID" value="NZ_JAQYXP010000007.1"/>
</dbReference>
<protein>
    <recommendedName>
        <fullName evidence="3">Transcriptional regulator</fullName>
    </recommendedName>
</protein>
<comment type="caution">
    <text evidence="1">The sequence shown here is derived from an EMBL/GenBank/DDBJ whole genome shotgun (WGS) entry which is preliminary data.</text>
</comment>
<dbReference type="Proteomes" id="UP001407347">
    <property type="component" value="Unassembled WGS sequence"/>
</dbReference>
<name>A0ABV0A6C8_9HYPH</name>
<sequence length="73" mass="8142">MTGSTIARRHLEEIAALLGVDPSAFLDPDGPLLPHQDTIALLDLWTRLGCPDAKRRVLGHLQEEVERFTLVQQ</sequence>
<organism evidence="1 2">
    <name type="scientific">Methylobacterium ajmalii</name>
    <dbReference type="NCBI Taxonomy" id="2738439"/>
    <lineage>
        <taxon>Bacteria</taxon>
        <taxon>Pseudomonadati</taxon>
        <taxon>Pseudomonadota</taxon>
        <taxon>Alphaproteobacteria</taxon>
        <taxon>Hyphomicrobiales</taxon>
        <taxon>Methylobacteriaceae</taxon>
        <taxon>Methylobacterium</taxon>
    </lineage>
</organism>
<evidence type="ECO:0008006" key="3">
    <source>
        <dbReference type="Google" id="ProtNLM"/>
    </source>
</evidence>